<dbReference type="PROSITE" id="PS50143">
    <property type="entry name" value="BIR_REPEAT_2"/>
    <property type="match status" value="1"/>
</dbReference>
<dbReference type="InterPro" id="IPR013083">
    <property type="entry name" value="Znf_RING/FYVE/PHD"/>
</dbReference>
<dbReference type="GO" id="GO:0005737">
    <property type="term" value="C:cytoplasm"/>
    <property type="evidence" value="ECO:0007669"/>
    <property type="project" value="TreeGrafter"/>
</dbReference>
<gene>
    <name evidence="7" type="ORF">DPMN_043038</name>
</gene>
<reference evidence="7" key="2">
    <citation type="submission" date="2020-11" db="EMBL/GenBank/DDBJ databases">
        <authorList>
            <person name="McCartney M.A."/>
            <person name="Auch B."/>
            <person name="Kono T."/>
            <person name="Mallez S."/>
            <person name="Becker A."/>
            <person name="Gohl D.M."/>
            <person name="Silverstein K.A.T."/>
            <person name="Koren S."/>
            <person name="Bechman K.B."/>
            <person name="Herman A."/>
            <person name="Abrahante J.E."/>
            <person name="Garbe J."/>
        </authorList>
    </citation>
    <scope>NUCLEOTIDE SEQUENCE</scope>
    <source>
        <strain evidence="7">Duluth1</strain>
        <tissue evidence="7">Whole animal</tissue>
    </source>
</reference>
<dbReference type="CDD" id="cd00022">
    <property type="entry name" value="BIR"/>
    <property type="match status" value="1"/>
</dbReference>
<evidence type="ECO:0000313" key="8">
    <source>
        <dbReference type="Proteomes" id="UP000828390"/>
    </source>
</evidence>
<dbReference type="GO" id="GO:0051726">
    <property type="term" value="P:regulation of cell cycle"/>
    <property type="evidence" value="ECO:0007669"/>
    <property type="project" value="TreeGrafter"/>
</dbReference>
<dbReference type="Pfam" id="PF13920">
    <property type="entry name" value="zf-C3HC4_3"/>
    <property type="match status" value="1"/>
</dbReference>
<keyword evidence="3" id="KW-0862">Zinc</keyword>
<evidence type="ECO:0000256" key="5">
    <source>
        <dbReference type="SAM" id="MobiDB-lite"/>
    </source>
</evidence>
<dbReference type="PANTHER" id="PTHR10044:SF139">
    <property type="entry name" value="DEATH-ASSOCIATED INHIBITOR OF APOPTOSIS 2"/>
    <property type="match status" value="1"/>
</dbReference>
<dbReference type="InterPro" id="IPR050784">
    <property type="entry name" value="IAP"/>
</dbReference>
<protein>
    <recommendedName>
        <fullName evidence="6">RING-type domain-containing protein</fullName>
    </recommendedName>
</protein>
<dbReference type="GO" id="GO:0008270">
    <property type="term" value="F:zinc ion binding"/>
    <property type="evidence" value="ECO:0007669"/>
    <property type="project" value="UniProtKB-KW"/>
</dbReference>
<feature type="compositionally biased region" description="Polar residues" evidence="5">
    <location>
        <begin position="161"/>
        <end position="177"/>
    </location>
</feature>
<reference evidence="7" key="1">
    <citation type="journal article" date="2019" name="bioRxiv">
        <title>The Genome of the Zebra Mussel, Dreissena polymorpha: A Resource for Invasive Species Research.</title>
        <authorList>
            <person name="McCartney M.A."/>
            <person name="Auch B."/>
            <person name="Kono T."/>
            <person name="Mallez S."/>
            <person name="Zhang Y."/>
            <person name="Obille A."/>
            <person name="Becker A."/>
            <person name="Abrahante J.E."/>
            <person name="Garbe J."/>
            <person name="Badalamenti J.P."/>
            <person name="Herman A."/>
            <person name="Mangelson H."/>
            <person name="Liachko I."/>
            <person name="Sullivan S."/>
            <person name="Sone E.D."/>
            <person name="Koren S."/>
            <person name="Silverstein K.A.T."/>
            <person name="Beckman K.B."/>
            <person name="Gohl D.M."/>
        </authorList>
    </citation>
    <scope>NUCLEOTIDE SEQUENCE</scope>
    <source>
        <strain evidence="7">Duluth1</strain>
        <tissue evidence="7">Whole animal</tissue>
    </source>
</reference>
<feature type="region of interest" description="Disordered" evidence="5">
    <location>
        <begin position="143"/>
        <end position="201"/>
    </location>
</feature>
<dbReference type="InterPro" id="IPR001841">
    <property type="entry name" value="Znf_RING"/>
</dbReference>
<evidence type="ECO:0000256" key="3">
    <source>
        <dbReference type="ARBA" id="ARBA00022833"/>
    </source>
</evidence>
<organism evidence="7 8">
    <name type="scientific">Dreissena polymorpha</name>
    <name type="common">Zebra mussel</name>
    <name type="synonym">Mytilus polymorpha</name>
    <dbReference type="NCBI Taxonomy" id="45954"/>
    <lineage>
        <taxon>Eukaryota</taxon>
        <taxon>Metazoa</taxon>
        <taxon>Spiralia</taxon>
        <taxon>Lophotrochozoa</taxon>
        <taxon>Mollusca</taxon>
        <taxon>Bivalvia</taxon>
        <taxon>Autobranchia</taxon>
        <taxon>Heteroconchia</taxon>
        <taxon>Euheterodonta</taxon>
        <taxon>Imparidentia</taxon>
        <taxon>Neoheterodontei</taxon>
        <taxon>Myida</taxon>
        <taxon>Dreissenoidea</taxon>
        <taxon>Dreissenidae</taxon>
        <taxon>Dreissena</taxon>
    </lineage>
</organism>
<dbReference type="SMART" id="SM00238">
    <property type="entry name" value="BIR"/>
    <property type="match status" value="1"/>
</dbReference>
<dbReference type="OrthoDB" id="4034597at2759"/>
<comment type="similarity">
    <text evidence="1">Belongs to the IAP family.</text>
</comment>
<dbReference type="InterPro" id="IPR001370">
    <property type="entry name" value="BIR_rpt"/>
</dbReference>
<dbReference type="SUPFAM" id="SSF57924">
    <property type="entry name" value="Inhibitor of apoptosis (IAP) repeat"/>
    <property type="match status" value="1"/>
</dbReference>
<name>A0A9D4D1H5_DREPO</name>
<keyword evidence="2 4" id="KW-0479">Metal-binding</keyword>
<dbReference type="Pfam" id="PF00653">
    <property type="entry name" value="BIR"/>
    <property type="match status" value="1"/>
</dbReference>
<dbReference type="AlphaFoldDB" id="A0A9D4D1H5"/>
<dbReference type="Gene3D" id="3.30.40.10">
    <property type="entry name" value="Zinc/RING finger domain, C3HC4 (zinc finger)"/>
    <property type="match status" value="1"/>
</dbReference>
<dbReference type="PROSITE" id="PS50089">
    <property type="entry name" value="ZF_RING_2"/>
    <property type="match status" value="1"/>
</dbReference>
<keyword evidence="2 4" id="KW-0863">Zinc-finger</keyword>
<dbReference type="Gene3D" id="1.10.1170.10">
    <property type="entry name" value="Inhibitor Of Apoptosis Protein (2mihbC-IAP-1), Chain A"/>
    <property type="match status" value="1"/>
</dbReference>
<dbReference type="Proteomes" id="UP000828390">
    <property type="component" value="Unassembled WGS sequence"/>
</dbReference>
<evidence type="ECO:0000259" key="6">
    <source>
        <dbReference type="PROSITE" id="PS50089"/>
    </source>
</evidence>
<evidence type="ECO:0000313" key="7">
    <source>
        <dbReference type="EMBL" id="KAH3736469.1"/>
    </source>
</evidence>
<feature type="domain" description="RING-type" evidence="6">
    <location>
        <begin position="480"/>
        <end position="515"/>
    </location>
</feature>
<evidence type="ECO:0000256" key="1">
    <source>
        <dbReference type="ARBA" id="ARBA00006672"/>
    </source>
</evidence>
<accession>A0A9D4D1H5</accession>
<evidence type="ECO:0000256" key="4">
    <source>
        <dbReference type="PROSITE-ProRule" id="PRU00175"/>
    </source>
</evidence>
<dbReference type="GO" id="GO:0005634">
    <property type="term" value="C:nucleus"/>
    <property type="evidence" value="ECO:0007669"/>
    <property type="project" value="TreeGrafter"/>
</dbReference>
<dbReference type="EMBL" id="JAIWYP010000011">
    <property type="protein sequence ID" value="KAH3736469.1"/>
    <property type="molecule type" value="Genomic_DNA"/>
</dbReference>
<proteinExistence type="inferred from homology"/>
<comment type="caution">
    <text evidence="7">The sequence shown here is derived from an EMBL/GenBank/DDBJ whole genome shotgun (WGS) entry which is preliminary data.</text>
</comment>
<keyword evidence="8" id="KW-1185">Reference proteome</keyword>
<evidence type="ECO:0000256" key="2">
    <source>
        <dbReference type="ARBA" id="ARBA00022771"/>
    </source>
</evidence>
<sequence length="527" mass="60585">MGVDIQTYRCRIGLVCIKNSLRSSGGRTRCKPEEANGSNIKPLLMVMLVLSMTFPNEMFDLTSDLTNTFSKHDANLNERLEALLSNMHITQHINPVAHGHSKDFMPHVSVTQNCVRSLNKTMFGSEYQNAITLRVIRTHLAISGVEPNPGPGSPSSEENEQQTNDSTDPTQQNSGEDYNSDAHADQPRLNQTTTNTDTERIIYSRTTQAIVTQYPKRHNECVHNTQEQSQQQQSYTDVRYSAMYEKYRTFQSRLNTFRNWPSNRNQMPDEMAEAGWWYTGKDDVVCCFACGESMMEWQPEDSPWIEHCKFRNCPHLREFKGDGFINFHQLTDNPAANTATNQVAFDDTTVEGPLRNHKTQTQSVVEDHINIYVSEIRLPDPALLQPGNEYNIQQTHNIPKCLNAQEVSRIQQFTNHTDTLRALHEDENDTAVLFDANIQDVLENCNIQQGKRDQDSENSDTLVENLQERNSSGRRSRFTCHFCQINIVNALFLPCRHLMYCTDCTRHCNRCPDCNRRIMERIQVYMK</sequence>
<dbReference type="PANTHER" id="PTHR10044">
    <property type="entry name" value="INHIBITOR OF APOPTOSIS"/>
    <property type="match status" value="1"/>
</dbReference>